<keyword evidence="2" id="KW-0677">Repeat</keyword>
<dbReference type="InterPro" id="IPR013087">
    <property type="entry name" value="Znf_C2H2_type"/>
</dbReference>
<evidence type="ECO:0000256" key="2">
    <source>
        <dbReference type="ARBA" id="ARBA00022737"/>
    </source>
</evidence>
<dbReference type="OMA" id="HFRKHAN"/>
<sequence length="386" mass="43736">MATVPANTIADSNGKQVVLLKLRKLKPAPKPSSGFGSSQKRPLTCGICCDKFFDHSSLKDHFKKHREVRRNDSGSEVASTPTAKGVKCEICGLISANLSKAMEHKHIKHRFEGKNHSCEFCGRLFAFHFSLMQHKETNHKAEMQAANNPKGATLHCRPSKVNELRSTGKQIMESIKADDKVQGTEFICKFCSIPFLTASALDVHERGVHIFERQMLQKTFLPPPSTKIKVNHNSDVFSVYYCHLCGVEYVLKFNLQKHIQTQHPAAENTDPPAEGLIRCTLCQGIFFTKKAYETHTVYHRPDDLYVINEEHRKQIVNRVNQDFDYRRVPTYSAASTVQKRSRRRSGWVPPRKDKESDEEPMSPPSSASDSNDEEDTSKFTIESTTQ</sequence>
<dbReference type="PROSITE" id="PS00028">
    <property type="entry name" value="ZINC_FINGER_C2H2_1"/>
    <property type="match status" value="5"/>
</dbReference>
<evidence type="ECO:0000259" key="7">
    <source>
        <dbReference type="PROSITE" id="PS50157"/>
    </source>
</evidence>
<dbReference type="PANTHER" id="PTHR24379">
    <property type="entry name" value="KRAB AND ZINC FINGER DOMAIN-CONTAINING"/>
    <property type="match status" value="1"/>
</dbReference>
<feature type="domain" description="C2H2-type" evidence="7">
    <location>
        <begin position="240"/>
        <end position="268"/>
    </location>
</feature>
<dbReference type="SMART" id="SM00355">
    <property type="entry name" value="ZnF_C2H2"/>
    <property type="match status" value="6"/>
</dbReference>
<dbReference type="AlphaFoldDB" id="A0A7R8V2S4"/>
<organism evidence="8 9">
    <name type="scientific">Hermetia illucens</name>
    <name type="common">Black soldier fly</name>
    <dbReference type="NCBI Taxonomy" id="343691"/>
    <lineage>
        <taxon>Eukaryota</taxon>
        <taxon>Metazoa</taxon>
        <taxon>Ecdysozoa</taxon>
        <taxon>Arthropoda</taxon>
        <taxon>Hexapoda</taxon>
        <taxon>Insecta</taxon>
        <taxon>Pterygota</taxon>
        <taxon>Neoptera</taxon>
        <taxon>Endopterygota</taxon>
        <taxon>Diptera</taxon>
        <taxon>Brachycera</taxon>
        <taxon>Stratiomyomorpha</taxon>
        <taxon>Stratiomyidae</taxon>
        <taxon>Hermetiinae</taxon>
        <taxon>Hermetia</taxon>
    </lineage>
</organism>
<dbReference type="PROSITE" id="PS50157">
    <property type="entry name" value="ZINC_FINGER_C2H2_2"/>
    <property type="match status" value="4"/>
</dbReference>
<feature type="domain" description="C2H2-type" evidence="7">
    <location>
        <begin position="186"/>
        <end position="214"/>
    </location>
</feature>
<dbReference type="EMBL" id="LR899013">
    <property type="protein sequence ID" value="CAD7091703.1"/>
    <property type="molecule type" value="Genomic_DNA"/>
</dbReference>
<dbReference type="Proteomes" id="UP000594454">
    <property type="component" value="Chromosome 5"/>
</dbReference>
<dbReference type="GO" id="GO:0008270">
    <property type="term" value="F:zinc ion binding"/>
    <property type="evidence" value="ECO:0007669"/>
    <property type="project" value="UniProtKB-KW"/>
</dbReference>
<dbReference type="SUPFAM" id="SSF57667">
    <property type="entry name" value="beta-beta-alpha zinc fingers"/>
    <property type="match status" value="1"/>
</dbReference>
<keyword evidence="4" id="KW-0862">Zinc</keyword>
<evidence type="ECO:0000313" key="9">
    <source>
        <dbReference type="Proteomes" id="UP000594454"/>
    </source>
</evidence>
<keyword evidence="3 5" id="KW-0863">Zinc-finger</keyword>
<dbReference type="Pfam" id="PF00096">
    <property type="entry name" value="zf-C2H2"/>
    <property type="match status" value="1"/>
</dbReference>
<dbReference type="Gene3D" id="3.30.160.60">
    <property type="entry name" value="Classic Zinc Finger"/>
    <property type="match status" value="2"/>
</dbReference>
<accession>A0A7R8V2S4</accession>
<dbReference type="OrthoDB" id="203599at2759"/>
<name>A0A7R8V2S4_HERIL</name>
<reference evidence="8 9" key="1">
    <citation type="submission" date="2020-11" db="EMBL/GenBank/DDBJ databases">
        <authorList>
            <person name="Wallbank WR R."/>
            <person name="Pardo Diaz C."/>
            <person name="Kozak K."/>
            <person name="Martin S."/>
            <person name="Jiggins C."/>
            <person name="Moest M."/>
            <person name="Warren A I."/>
            <person name="Generalovic N T."/>
            <person name="Byers J.R.P. K."/>
            <person name="Montejo-Kovacevich G."/>
            <person name="Yen C E."/>
        </authorList>
    </citation>
    <scope>NUCLEOTIDE SEQUENCE [LARGE SCALE GENOMIC DNA]</scope>
</reference>
<evidence type="ECO:0000256" key="6">
    <source>
        <dbReference type="SAM" id="MobiDB-lite"/>
    </source>
</evidence>
<dbReference type="InterPro" id="IPR036236">
    <property type="entry name" value="Znf_C2H2_sf"/>
</dbReference>
<keyword evidence="9" id="KW-1185">Reference proteome</keyword>
<evidence type="ECO:0000256" key="3">
    <source>
        <dbReference type="ARBA" id="ARBA00022771"/>
    </source>
</evidence>
<dbReference type="InParanoid" id="A0A7R8V2S4"/>
<feature type="region of interest" description="Disordered" evidence="6">
    <location>
        <begin position="334"/>
        <end position="386"/>
    </location>
</feature>
<proteinExistence type="predicted"/>
<evidence type="ECO:0000313" key="8">
    <source>
        <dbReference type="EMBL" id="CAD7091703.1"/>
    </source>
</evidence>
<feature type="domain" description="C2H2-type" evidence="7">
    <location>
        <begin position="43"/>
        <end position="70"/>
    </location>
</feature>
<keyword evidence="1" id="KW-0479">Metal-binding</keyword>
<evidence type="ECO:0000256" key="1">
    <source>
        <dbReference type="ARBA" id="ARBA00022723"/>
    </source>
</evidence>
<protein>
    <recommendedName>
        <fullName evidence="7">C2H2-type domain-containing protein</fullName>
    </recommendedName>
</protein>
<dbReference type="PANTHER" id="PTHR24379:SF121">
    <property type="entry name" value="C2H2-TYPE DOMAIN-CONTAINING PROTEIN"/>
    <property type="match status" value="1"/>
</dbReference>
<evidence type="ECO:0000256" key="4">
    <source>
        <dbReference type="ARBA" id="ARBA00022833"/>
    </source>
</evidence>
<evidence type="ECO:0000256" key="5">
    <source>
        <dbReference type="PROSITE-ProRule" id="PRU00042"/>
    </source>
</evidence>
<feature type="domain" description="C2H2-type" evidence="7">
    <location>
        <begin position="116"/>
        <end position="144"/>
    </location>
</feature>
<gene>
    <name evidence="8" type="ORF">HERILL_LOCUS14109</name>
</gene>